<keyword evidence="3" id="KW-1185">Reference proteome</keyword>
<evidence type="ECO:0000313" key="2">
    <source>
        <dbReference type="EMBL" id="MBE0348154.1"/>
    </source>
</evidence>
<feature type="transmembrane region" description="Helical" evidence="1">
    <location>
        <begin position="12"/>
        <end position="32"/>
    </location>
</feature>
<accession>A0A8I0T7F4</accession>
<dbReference type="AlphaFoldDB" id="A0A8I0T7F4"/>
<reference evidence="2 3" key="1">
    <citation type="submission" date="2015-06" db="EMBL/GenBank/DDBJ databases">
        <title>Genome sequence of Pseudoalteromonas peptidolytica.</title>
        <authorList>
            <person name="Xie B.-B."/>
            <person name="Rong J.-C."/>
            <person name="Qin Q.-L."/>
            <person name="Zhang Y.-Z."/>
        </authorList>
    </citation>
    <scope>NUCLEOTIDE SEQUENCE [LARGE SCALE GENOMIC DNA]</scope>
    <source>
        <strain evidence="2 3">F12-50-A1</strain>
    </source>
</reference>
<proteinExistence type="predicted"/>
<dbReference type="Proteomes" id="UP000660708">
    <property type="component" value="Unassembled WGS sequence"/>
</dbReference>
<organism evidence="2 3">
    <name type="scientific">Pseudoalteromonas peptidolytica F12-50-A1</name>
    <dbReference type="NCBI Taxonomy" id="1315280"/>
    <lineage>
        <taxon>Bacteria</taxon>
        <taxon>Pseudomonadati</taxon>
        <taxon>Pseudomonadota</taxon>
        <taxon>Gammaproteobacteria</taxon>
        <taxon>Alteromonadales</taxon>
        <taxon>Pseudoalteromonadaceae</taxon>
        <taxon>Pseudoalteromonas</taxon>
    </lineage>
</organism>
<feature type="transmembrane region" description="Helical" evidence="1">
    <location>
        <begin position="38"/>
        <end position="60"/>
    </location>
</feature>
<sequence>MLQSGKTKSRWAALIKKLVLLAGLYVVLVICWPDFQSGIFFSTACLMLMLSMVLGGDGYGNQRVESLLTKVGDTLIISHGIGKVTIPIARIESIAIGKNYLGLIEQNNGNGYDITCTGSRDQIHHHIKNLLAEHFENCTVHSI</sequence>
<evidence type="ECO:0000313" key="3">
    <source>
        <dbReference type="Proteomes" id="UP000660708"/>
    </source>
</evidence>
<dbReference type="EMBL" id="AQHF01000030">
    <property type="protein sequence ID" value="MBE0348154.1"/>
    <property type="molecule type" value="Genomic_DNA"/>
</dbReference>
<comment type="caution">
    <text evidence="2">The sequence shown here is derived from an EMBL/GenBank/DDBJ whole genome shotgun (WGS) entry which is preliminary data.</text>
</comment>
<evidence type="ECO:0000256" key="1">
    <source>
        <dbReference type="SAM" id="Phobius"/>
    </source>
</evidence>
<keyword evidence="1" id="KW-1133">Transmembrane helix</keyword>
<gene>
    <name evidence="2" type="ORF">PPEP_a3272</name>
</gene>
<keyword evidence="1" id="KW-0472">Membrane</keyword>
<keyword evidence="1" id="KW-0812">Transmembrane</keyword>
<name>A0A8I0T7F4_9GAMM</name>
<dbReference type="RefSeq" id="WP_147389182.1">
    <property type="nucleotide sequence ID" value="NZ_AQHF01000030.1"/>
</dbReference>
<protein>
    <submittedName>
        <fullName evidence="2">Uncharacterized protein</fullName>
    </submittedName>
</protein>